<name>A0A1I4NC32_9PROT</name>
<dbReference type="Proteomes" id="UP000183287">
    <property type="component" value="Unassembled WGS sequence"/>
</dbReference>
<evidence type="ECO:0000313" key="4">
    <source>
        <dbReference type="Proteomes" id="UP000183287"/>
    </source>
</evidence>
<gene>
    <name evidence="3" type="ORF">SAMN05421863_101437</name>
</gene>
<dbReference type="EMBL" id="FOUB01000014">
    <property type="protein sequence ID" value="SFM13074.1"/>
    <property type="molecule type" value="Genomic_DNA"/>
</dbReference>
<keyword evidence="4" id="KW-1185">Reference proteome</keyword>
<feature type="compositionally biased region" description="Low complexity" evidence="1">
    <location>
        <begin position="44"/>
        <end position="61"/>
    </location>
</feature>
<reference evidence="4" key="1">
    <citation type="submission" date="2016-10" db="EMBL/GenBank/DDBJ databases">
        <authorList>
            <person name="Varghese N."/>
            <person name="Submissions S."/>
        </authorList>
    </citation>
    <scope>NUCLEOTIDE SEQUENCE [LARGE SCALE GENOMIC DNA]</scope>
    <source>
        <strain evidence="4">Nm44</strain>
    </source>
</reference>
<accession>A0A1I4NC32</accession>
<evidence type="ECO:0000259" key="2">
    <source>
        <dbReference type="Pfam" id="PF23843"/>
    </source>
</evidence>
<dbReference type="Pfam" id="PF23843">
    <property type="entry name" value="DUF7210"/>
    <property type="match status" value="1"/>
</dbReference>
<evidence type="ECO:0000313" key="3">
    <source>
        <dbReference type="EMBL" id="SFM13074.1"/>
    </source>
</evidence>
<dbReference type="OrthoDB" id="8909971at2"/>
<organism evidence="3 4">
    <name type="scientific">Nitrosomonas communis</name>
    <dbReference type="NCBI Taxonomy" id="44574"/>
    <lineage>
        <taxon>Bacteria</taxon>
        <taxon>Pseudomonadati</taxon>
        <taxon>Pseudomonadota</taxon>
        <taxon>Betaproteobacteria</taxon>
        <taxon>Nitrosomonadales</taxon>
        <taxon>Nitrosomonadaceae</taxon>
        <taxon>Nitrosomonas</taxon>
    </lineage>
</organism>
<sequence>MYRIKLLKTHTHEGQVHFAGHVLEVDEMTASWLIKHNVGKVADEIASSPSEEQASSSVEAPAKTKPNRKIKE</sequence>
<dbReference type="InterPro" id="IPR055634">
    <property type="entry name" value="DUF7210"/>
</dbReference>
<dbReference type="RefSeq" id="WP_074904858.1">
    <property type="nucleotide sequence ID" value="NZ_FOUB01000014.1"/>
</dbReference>
<proteinExistence type="predicted"/>
<dbReference type="AlphaFoldDB" id="A0A1I4NC32"/>
<feature type="domain" description="DUF7210" evidence="2">
    <location>
        <begin position="3"/>
        <end position="38"/>
    </location>
</feature>
<feature type="region of interest" description="Disordered" evidence="1">
    <location>
        <begin position="44"/>
        <end position="72"/>
    </location>
</feature>
<protein>
    <recommendedName>
        <fullName evidence="2">DUF7210 domain-containing protein</fullName>
    </recommendedName>
</protein>
<evidence type="ECO:0000256" key="1">
    <source>
        <dbReference type="SAM" id="MobiDB-lite"/>
    </source>
</evidence>